<dbReference type="Proteomes" id="UP001549184">
    <property type="component" value="Unassembled WGS sequence"/>
</dbReference>
<feature type="region of interest" description="Disordered" evidence="1">
    <location>
        <begin position="1"/>
        <end position="21"/>
    </location>
</feature>
<dbReference type="RefSeq" id="WP_354011816.1">
    <property type="nucleotide sequence ID" value="NZ_JBEPMU010000001.1"/>
</dbReference>
<keyword evidence="3" id="KW-1185">Reference proteome</keyword>
<reference evidence="2 3" key="1">
    <citation type="submission" date="2024-06" db="EMBL/GenBank/DDBJ databases">
        <title>Sorghum-associated microbial communities from plants grown in Nebraska, USA.</title>
        <authorList>
            <person name="Schachtman D."/>
        </authorList>
    </citation>
    <scope>NUCLEOTIDE SEQUENCE [LARGE SCALE GENOMIC DNA]</scope>
    <source>
        <strain evidence="2 3">1073</strain>
    </source>
</reference>
<dbReference type="EMBL" id="JBEPMU010000001">
    <property type="protein sequence ID" value="MET3650303.1"/>
    <property type="molecule type" value="Genomic_DNA"/>
</dbReference>
<evidence type="ECO:0000313" key="3">
    <source>
        <dbReference type="Proteomes" id="UP001549184"/>
    </source>
</evidence>
<accession>A0ABV2JRE6</accession>
<evidence type="ECO:0000313" key="2">
    <source>
        <dbReference type="EMBL" id="MET3650303.1"/>
    </source>
</evidence>
<protein>
    <submittedName>
        <fullName evidence="2">Uncharacterized protein</fullName>
    </submittedName>
</protein>
<evidence type="ECO:0000256" key="1">
    <source>
        <dbReference type="SAM" id="MobiDB-lite"/>
    </source>
</evidence>
<name>A0ABV2JRE6_9GAMM</name>
<proteinExistence type="predicted"/>
<comment type="caution">
    <text evidence="2">The sequence shown here is derived from an EMBL/GenBank/DDBJ whole genome shotgun (WGS) entry which is preliminary data.</text>
</comment>
<organism evidence="2 3">
    <name type="scientific">Dyella japonica</name>
    <dbReference type="NCBI Taxonomy" id="231455"/>
    <lineage>
        <taxon>Bacteria</taxon>
        <taxon>Pseudomonadati</taxon>
        <taxon>Pseudomonadota</taxon>
        <taxon>Gammaproteobacteria</taxon>
        <taxon>Lysobacterales</taxon>
        <taxon>Rhodanobacteraceae</taxon>
        <taxon>Dyella</taxon>
    </lineage>
</organism>
<gene>
    <name evidence="2" type="ORF">ABIC75_000005</name>
</gene>
<sequence length="316" mass="34399">MARVGSQIGEAPTTGSEHSLPPMALRARSDHLLVLVTGRPSRAGHVPLQVAIPQELLRRLRFETFGSINQVLIALTRQAIAWLDAEGLTLRADAHEGAAPASLEAARSVPSHLEGRAKQEYVLALDDLWPNARLSTLPREGNRLVVQMERQPRADAQLTQISLPKDVLTRLQHDGVGAVSQLVISLARYAVRRLDSETLSLDVGGELGARAISDNETEEKQSICGSVGGVLDAPSLTVAALIERLSNLPKNAYVVFAERDKRWWDIKRAEVIHLGANSPYLFTPMPAEIQTESGAVIVLLKGSPSDVWEFDGNDIE</sequence>